<gene>
    <name evidence="1" type="ORF">SVXNc_0100</name>
</gene>
<reference evidence="1 2" key="1">
    <citation type="submission" date="2022-09" db="EMBL/GenBank/DDBJ databases">
        <title>Xylan utilization by haloarchaea-nanohaloarchaea associations.</title>
        <authorList>
            <person name="Yakimov M."/>
        </authorList>
    </citation>
    <scope>NUCLEOTIDE SEQUENCE [LARGE SCALE GENOMIC DNA]</scope>
    <source>
        <strain evidence="1 2">SVXNc</strain>
    </source>
</reference>
<evidence type="ECO:0000313" key="1">
    <source>
        <dbReference type="EMBL" id="WEL19132.1"/>
    </source>
</evidence>
<proteinExistence type="predicted"/>
<dbReference type="Gene3D" id="3.30.2310.20">
    <property type="entry name" value="RelE-like"/>
    <property type="match status" value="1"/>
</dbReference>
<dbReference type="InterPro" id="IPR035093">
    <property type="entry name" value="RelE/ParE_toxin_dom_sf"/>
</dbReference>
<dbReference type="RefSeq" id="WP_347722004.1">
    <property type="nucleotide sequence ID" value="NZ_CP104395.1"/>
</dbReference>
<keyword evidence="2" id="KW-1185">Reference proteome</keyword>
<dbReference type="GeneID" id="90589535"/>
<sequence>MEIVVEPGAKQDLKEIEGPVRQTIGKAIENLAEDPLPENSYVIYLPDNTEIQVLKLQEEDRNSKLNHRVTYDIVENDHVRVYGVFSRQSGYQNIKQNTAKRVE</sequence>
<dbReference type="SUPFAM" id="SSF143011">
    <property type="entry name" value="RelE-like"/>
    <property type="match status" value="1"/>
</dbReference>
<dbReference type="Proteomes" id="UP001218034">
    <property type="component" value="Chromosome"/>
</dbReference>
<accession>A0ABY8CD35</accession>
<organism evidence="1 2">
    <name type="scientific">Candidatus Nanohalococcus occultus</name>
    <dbReference type="NCBI Taxonomy" id="2978047"/>
    <lineage>
        <taxon>Archaea</taxon>
        <taxon>Candidatus Nanohalarchaeota</taxon>
        <taxon>Candidatus Nanohalarchaeota incertae sedis</taxon>
        <taxon>Candidatus Nanohalococcus</taxon>
    </lineage>
</organism>
<dbReference type="EMBL" id="CP104395">
    <property type="protein sequence ID" value="WEL19132.1"/>
    <property type="molecule type" value="Genomic_DNA"/>
</dbReference>
<protein>
    <submittedName>
        <fullName evidence="1">Uncharacterized protein</fullName>
    </submittedName>
</protein>
<name>A0ABY8CD35_9ARCH</name>
<evidence type="ECO:0000313" key="2">
    <source>
        <dbReference type="Proteomes" id="UP001218034"/>
    </source>
</evidence>